<dbReference type="InterPro" id="IPR045565">
    <property type="entry name" value="Phage_capsid_2"/>
</dbReference>
<accession>A0A6J5M487</accession>
<name>A0A6J5M487_9CAUD</name>
<evidence type="ECO:0008006" key="2">
    <source>
        <dbReference type="Google" id="ProtNLM"/>
    </source>
</evidence>
<sequence>MPITSGAYGTAARAVTATTAAAFIPDMWSDEIVAAYKRALVMASNVRRITVAGKKGDVLNIPAPTRAQANQKAAGTLVQIQNDTESNVAVTINQHWEASRLIEDIVEVQALDSLRQFYTDDLGFALARQKDNALIQLGRSFNNGAGTAAYANAFIGGDGTTAYTSGTPNATALTAAGIRRTIQRMDDADLPMENRVFIIPPVARNTLMGIPDFTAQSFVGEVAAANTIRNGRIGNLYGVEVFVTPNADTATGAARICIMYHKDALVLVEQVGLRVQTQYKQEYLADLLTADTLYGVQNLRTGADVDVPSGGFVLAIPA</sequence>
<evidence type="ECO:0000313" key="1">
    <source>
        <dbReference type="EMBL" id="CAB4141011.1"/>
    </source>
</evidence>
<dbReference type="Pfam" id="PF19821">
    <property type="entry name" value="Phage_capsid_2"/>
    <property type="match status" value="1"/>
</dbReference>
<organism evidence="1">
    <name type="scientific">uncultured Caudovirales phage</name>
    <dbReference type="NCBI Taxonomy" id="2100421"/>
    <lineage>
        <taxon>Viruses</taxon>
        <taxon>Duplodnaviria</taxon>
        <taxon>Heunggongvirae</taxon>
        <taxon>Uroviricota</taxon>
        <taxon>Caudoviricetes</taxon>
        <taxon>Peduoviridae</taxon>
        <taxon>Maltschvirus</taxon>
        <taxon>Maltschvirus maltsch</taxon>
    </lineage>
</organism>
<dbReference type="EMBL" id="LR796385">
    <property type="protein sequence ID" value="CAB4141011.1"/>
    <property type="molecule type" value="Genomic_DNA"/>
</dbReference>
<proteinExistence type="predicted"/>
<protein>
    <recommendedName>
        <fullName evidence="2">Major capsid protein Gp5</fullName>
    </recommendedName>
</protein>
<dbReference type="SUPFAM" id="SSF56563">
    <property type="entry name" value="Major capsid protein gp5"/>
    <property type="match status" value="1"/>
</dbReference>
<gene>
    <name evidence="1" type="ORF">UFOVP411_11</name>
</gene>
<reference evidence="1" key="1">
    <citation type="submission" date="2020-04" db="EMBL/GenBank/DDBJ databases">
        <authorList>
            <person name="Chiriac C."/>
            <person name="Salcher M."/>
            <person name="Ghai R."/>
            <person name="Kavagutti S V."/>
        </authorList>
    </citation>
    <scope>NUCLEOTIDE SEQUENCE</scope>
</reference>